<gene>
    <name evidence="3" type="ORF">BV898_02927</name>
</gene>
<evidence type="ECO:0000256" key="2">
    <source>
        <dbReference type="SAM" id="Phobius"/>
    </source>
</evidence>
<organism evidence="3 4">
    <name type="scientific">Hypsibius exemplaris</name>
    <name type="common">Freshwater tardigrade</name>
    <dbReference type="NCBI Taxonomy" id="2072580"/>
    <lineage>
        <taxon>Eukaryota</taxon>
        <taxon>Metazoa</taxon>
        <taxon>Ecdysozoa</taxon>
        <taxon>Tardigrada</taxon>
        <taxon>Eutardigrada</taxon>
        <taxon>Parachela</taxon>
        <taxon>Hypsibioidea</taxon>
        <taxon>Hypsibiidae</taxon>
        <taxon>Hypsibius</taxon>
    </lineage>
</organism>
<evidence type="ECO:0000313" key="4">
    <source>
        <dbReference type="Proteomes" id="UP000192578"/>
    </source>
</evidence>
<reference evidence="4" key="1">
    <citation type="submission" date="2017-01" db="EMBL/GenBank/DDBJ databases">
        <title>Comparative genomics of anhydrobiosis in the tardigrade Hypsibius dujardini.</title>
        <authorList>
            <person name="Yoshida Y."/>
            <person name="Koutsovoulos G."/>
            <person name="Laetsch D."/>
            <person name="Stevens L."/>
            <person name="Kumar S."/>
            <person name="Horikawa D."/>
            <person name="Ishino K."/>
            <person name="Komine S."/>
            <person name="Tomita M."/>
            <person name="Blaxter M."/>
            <person name="Arakawa K."/>
        </authorList>
    </citation>
    <scope>NUCLEOTIDE SEQUENCE [LARGE SCALE GENOMIC DNA]</scope>
    <source>
        <strain evidence="4">Z151</strain>
    </source>
</reference>
<dbReference type="AlphaFoldDB" id="A0A1W0X712"/>
<keyword evidence="2" id="KW-0472">Membrane</keyword>
<dbReference type="EMBL" id="MTYJ01000013">
    <property type="protein sequence ID" value="OQV23194.1"/>
    <property type="molecule type" value="Genomic_DNA"/>
</dbReference>
<evidence type="ECO:0000256" key="1">
    <source>
        <dbReference type="SAM" id="MobiDB-lite"/>
    </source>
</evidence>
<protein>
    <submittedName>
        <fullName evidence="3">Uncharacterized protein</fullName>
    </submittedName>
</protein>
<proteinExistence type="predicted"/>
<dbReference type="Proteomes" id="UP000192578">
    <property type="component" value="Unassembled WGS sequence"/>
</dbReference>
<accession>A0A1W0X712</accession>
<name>A0A1W0X712_HYPEX</name>
<sequence length="76" mass="8512">MITGAAALPEKSFTPSFFVQQMLLYMRLVPCFCFLWIYTKITTEPRTRSKNAKLGDAARTAAAAAARNSQPQQRPM</sequence>
<feature type="transmembrane region" description="Helical" evidence="2">
    <location>
        <begin position="18"/>
        <end position="38"/>
    </location>
</feature>
<keyword evidence="2" id="KW-1133">Transmembrane helix</keyword>
<comment type="caution">
    <text evidence="3">The sequence shown here is derived from an EMBL/GenBank/DDBJ whole genome shotgun (WGS) entry which is preliminary data.</text>
</comment>
<feature type="region of interest" description="Disordered" evidence="1">
    <location>
        <begin position="47"/>
        <end position="76"/>
    </location>
</feature>
<feature type="compositionally biased region" description="Low complexity" evidence="1">
    <location>
        <begin position="57"/>
        <end position="67"/>
    </location>
</feature>
<evidence type="ECO:0000313" key="3">
    <source>
        <dbReference type="EMBL" id="OQV23194.1"/>
    </source>
</evidence>
<keyword evidence="2" id="KW-0812">Transmembrane</keyword>
<keyword evidence="4" id="KW-1185">Reference proteome</keyword>